<accession>A0A370TLT4</accession>
<reference evidence="2 3" key="1">
    <citation type="journal article" date="2018" name="IMA Fungus">
        <title>IMA Genome-F 9: Draft genome sequence of Annulohypoxylon stygium, Aspergillus mulundensis, Berkeleyomyces basicola (syn. Thielaviopsis basicola), Ceratocystis smalleyi, two Cercospora beticola strains, Coleophoma cylindrospora, Fusarium fracticaudum, Phialophora cf. hyalina, and Morchella septimelata.</title>
        <authorList>
            <person name="Wingfield B.D."/>
            <person name="Bills G.F."/>
            <person name="Dong Y."/>
            <person name="Huang W."/>
            <person name="Nel W.J."/>
            <person name="Swalarsk-Parry B.S."/>
            <person name="Vaghefi N."/>
            <person name="Wilken P.M."/>
            <person name="An Z."/>
            <person name="de Beer Z.W."/>
            <person name="De Vos L."/>
            <person name="Chen L."/>
            <person name="Duong T.A."/>
            <person name="Gao Y."/>
            <person name="Hammerbacher A."/>
            <person name="Kikkert J.R."/>
            <person name="Li Y."/>
            <person name="Li H."/>
            <person name="Li K."/>
            <person name="Li Q."/>
            <person name="Liu X."/>
            <person name="Ma X."/>
            <person name="Naidoo K."/>
            <person name="Pethybridge S.J."/>
            <person name="Sun J."/>
            <person name="Steenkamp E.T."/>
            <person name="van der Nest M.A."/>
            <person name="van Wyk S."/>
            <person name="Wingfield M.J."/>
            <person name="Xiong C."/>
            <person name="Yue Q."/>
            <person name="Zhang X."/>
        </authorList>
    </citation>
    <scope>NUCLEOTIDE SEQUENCE [LARGE SCALE GENOMIC DNA]</scope>
    <source>
        <strain evidence="2 3">BP 5553</strain>
    </source>
</reference>
<dbReference type="Proteomes" id="UP000254866">
    <property type="component" value="Unassembled WGS sequence"/>
</dbReference>
<dbReference type="Pfam" id="PF04119">
    <property type="entry name" value="HSP9_HSP12"/>
    <property type="match status" value="1"/>
</dbReference>
<dbReference type="AlphaFoldDB" id="A0A370TLT4"/>
<feature type="compositionally biased region" description="Polar residues" evidence="1">
    <location>
        <begin position="74"/>
        <end position="107"/>
    </location>
</feature>
<name>A0A370TLT4_9HELO</name>
<dbReference type="RefSeq" id="XP_031869141.1">
    <property type="nucleotide sequence ID" value="XM_032014460.1"/>
</dbReference>
<evidence type="ECO:0000256" key="1">
    <source>
        <dbReference type="SAM" id="MobiDB-lite"/>
    </source>
</evidence>
<dbReference type="Gene3D" id="6.10.280.100">
    <property type="match status" value="1"/>
</dbReference>
<sequence length="149" mass="15421">MSDSLRKGLGDQVSEKITPDSRKSYAQQASENLSSTADKVAGTVQPSTPPSSPFRTITLIILQNLPRNFDANKTIPTDSQKSTTQNLADSTRSNAGTAQNQGSSYLDSAKQTLGNAANTASETLGNVANSASETLGNAANTITGNAGTK</sequence>
<feature type="region of interest" description="Disordered" evidence="1">
    <location>
        <begin position="70"/>
        <end position="107"/>
    </location>
</feature>
<dbReference type="GeneID" id="43598686"/>
<protein>
    <submittedName>
        <fullName evidence="2">Uncharacterized protein</fullName>
    </submittedName>
</protein>
<evidence type="ECO:0000313" key="2">
    <source>
        <dbReference type="EMBL" id="RDL36485.1"/>
    </source>
</evidence>
<dbReference type="EMBL" id="NPIC01000004">
    <property type="protein sequence ID" value="RDL36485.1"/>
    <property type="molecule type" value="Genomic_DNA"/>
</dbReference>
<dbReference type="OrthoDB" id="2348401at2759"/>
<feature type="compositionally biased region" description="Basic and acidic residues" evidence="1">
    <location>
        <begin position="1"/>
        <end position="23"/>
    </location>
</feature>
<comment type="caution">
    <text evidence="2">The sequence shown here is derived from an EMBL/GenBank/DDBJ whole genome shotgun (WGS) entry which is preliminary data.</text>
</comment>
<dbReference type="PIRSF" id="PIRSF002590">
    <property type="entry name" value="HSP9/HSP12_fun"/>
    <property type="match status" value="1"/>
</dbReference>
<dbReference type="Gene3D" id="6.10.250.2440">
    <property type="match status" value="1"/>
</dbReference>
<gene>
    <name evidence="2" type="ORF">BP5553_05837</name>
</gene>
<evidence type="ECO:0000313" key="3">
    <source>
        <dbReference type="Proteomes" id="UP000254866"/>
    </source>
</evidence>
<organism evidence="2 3">
    <name type="scientific">Venustampulla echinocandica</name>
    <dbReference type="NCBI Taxonomy" id="2656787"/>
    <lineage>
        <taxon>Eukaryota</taxon>
        <taxon>Fungi</taxon>
        <taxon>Dikarya</taxon>
        <taxon>Ascomycota</taxon>
        <taxon>Pezizomycotina</taxon>
        <taxon>Leotiomycetes</taxon>
        <taxon>Helotiales</taxon>
        <taxon>Pleuroascaceae</taxon>
        <taxon>Venustampulla</taxon>
    </lineage>
</organism>
<feature type="compositionally biased region" description="Polar residues" evidence="1">
    <location>
        <begin position="24"/>
        <end position="37"/>
    </location>
</feature>
<dbReference type="InterPro" id="IPR007250">
    <property type="entry name" value="HSP9_HSP12"/>
</dbReference>
<dbReference type="STRING" id="2656787.A0A370TLT4"/>
<keyword evidence="3" id="KW-1185">Reference proteome</keyword>
<proteinExistence type="predicted"/>
<feature type="region of interest" description="Disordered" evidence="1">
    <location>
        <begin position="1"/>
        <end position="54"/>
    </location>
</feature>